<dbReference type="RefSeq" id="WP_036996142.1">
    <property type="nucleotide sequence ID" value="NZ_CP071706.1"/>
</dbReference>
<protein>
    <submittedName>
        <fullName evidence="1">Uncharacterized protein</fullName>
    </submittedName>
</protein>
<reference evidence="1 2" key="2">
    <citation type="journal article" date="2016" name="Front. Microbiol.">
        <title>When Genome-Based Approach Meets the 'Old but Good': Revealing Genes Involved in the Antibacterial Activity of Pseudomonas sp. P482 against Soft Rot Pathogens.</title>
        <authorList>
            <person name="Krzyzanowska D.M."/>
            <person name="Ossowicki A."/>
            <person name="Rajewska M."/>
            <person name="Maciag T."/>
            <person name="Jablonska M."/>
            <person name="Obuchowski M."/>
            <person name="Heeb S."/>
            <person name="Jafra S."/>
        </authorList>
    </citation>
    <scope>NUCLEOTIDE SEQUENCE [LARGE SCALE GENOMIC DNA]</scope>
    <source>
        <strain evidence="1 2">P482</strain>
    </source>
</reference>
<evidence type="ECO:0000313" key="1">
    <source>
        <dbReference type="EMBL" id="KDN98748.1"/>
    </source>
</evidence>
<keyword evidence="2" id="KW-1185">Reference proteome</keyword>
<evidence type="ECO:0000313" key="2">
    <source>
        <dbReference type="Proteomes" id="UP000027121"/>
    </source>
</evidence>
<organism evidence="1 2">
    <name type="scientific">Pseudomonas donghuensis</name>
    <dbReference type="NCBI Taxonomy" id="1163398"/>
    <lineage>
        <taxon>Bacteria</taxon>
        <taxon>Pseudomonadati</taxon>
        <taxon>Pseudomonadota</taxon>
        <taxon>Gammaproteobacteria</taxon>
        <taxon>Pseudomonadales</taxon>
        <taxon>Pseudomonadaceae</taxon>
        <taxon>Pseudomonas</taxon>
    </lineage>
</organism>
<dbReference type="KEGG" id="pdw:BV82_3476"/>
<reference evidence="1 2" key="1">
    <citation type="journal article" date="2014" name="Genome Announc.">
        <title>Genome Sequence of Pseudomonas sp. Strain P482, a Tomato Rhizosphere Isolate with Broad-Spectrum Antimicrobial Activity.</title>
        <authorList>
            <person name="Krzyzanowska D.M."/>
            <person name="Ossowicki A."/>
            <person name="Jafra S."/>
        </authorList>
    </citation>
    <scope>NUCLEOTIDE SEQUENCE [LARGE SCALE GENOMIC DNA]</scope>
    <source>
        <strain evidence="1 2">P482</strain>
    </source>
</reference>
<dbReference type="GeneID" id="98282883"/>
<sequence>MKQELWMEPDDCQTFCLAGPRGDNARALMGAGSRLVWEVEADSYFDAMSQYYAYMDWGEYRSDFPEQDKTSYKALGWCDQDQPCQREPA</sequence>
<name>A0AAP0SE72_9PSED</name>
<gene>
    <name evidence="1" type="ORF">BV82_3476</name>
</gene>
<dbReference type="Proteomes" id="UP000027121">
    <property type="component" value="Chromosome"/>
</dbReference>
<dbReference type="EMBL" id="CP071706">
    <property type="protein sequence ID" value="KDN98748.1"/>
    <property type="molecule type" value="Genomic_DNA"/>
</dbReference>
<accession>A0AAP0SE72</accession>
<proteinExistence type="predicted"/>
<dbReference type="AlphaFoldDB" id="A0AAP0SE72"/>